<reference evidence="1 2" key="1">
    <citation type="journal article" date="2024" name="BMC Genomics">
        <title>De novo assembly and annotation of Popillia japonica's genome with initial clues to its potential as an invasive pest.</title>
        <authorList>
            <person name="Cucini C."/>
            <person name="Boschi S."/>
            <person name="Funari R."/>
            <person name="Cardaioli E."/>
            <person name="Iannotti N."/>
            <person name="Marturano G."/>
            <person name="Paoli F."/>
            <person name="Bruttini M."/>
            <person name="Carapelli A."/>
            <person name="Frati F."/>
            <person name="Nardi F."/>
        </authorList>
    </citation>
    <scope>NUCLEOTIDE SEQUENCE [LARGE SCALE GENOMIC DNA]</scope>
    <source>
        <strain evidence="1">DMR45628</strain>
    </source>
</reference>
<name>A0AAW1IB92_POPJA</name>
<organism evidence="1 2">
    <name type="scientific">Popillia japonica</name>
    <name type="common">Japanese beetle</name>
    <dbReference type="NCBI Taxonomy" id="7064"/>
    <lineage>
        <taxon>Eukaryota</taxon>
        <taxon>Metazoa</taxon>
        <taxon>Ecdysozoa</taxon>
        <taxon>Arthropoda</taxon>
        <taxon>Hexapoda</taxon>
        <taxon>Insecta</taxon>
        <taxon>Pterygota</taxon>
        <taxon>Neoptera</taxon>
        <taxon>Endopterygota</taxon>
        <taxon>Coleoptera</taxon>
        <taxon>Polyphaga</taxon>
        <taxon>Scarabaeiformia</taxon>
        <taxon>Scarabaeidae</taxon>
        <taxon>Rutelinae</taxon>
        <taxon>Popillia</taxon>
    </lineage>
</organism>
<gene>
    <name evidence="1" type="ORF">QE152_g36888</name>
</gene>
<comment type="caution">
    <text evidence="1">The sequence shown here is derived from an EMBL/GenBank/DDBJ whole genome shotgun (WGS) entry which is preliminary data.</text>
</comment>
<dbReference type="AlphaFoldDB" id="A0AAW1IB92"/>
<sequence length="203" mass="23575">MARVLNTLDKTIKTYWQSFDIMKPINNIESAWNEVSNNCLNGLWRELFPSFVHNLEEGHQKKVIENISRLAQTVGFDDVTVEDGTQVLESHNEPLSNKDLEELVEELDHQHSKEEEKESEEESLRVIKTADLQHILSNIETLTDEPRDIDHDWDLSAKVEGSVIASIRPYTEFFNEKKRKRRKLMLDAFLKNENLKPGTSSLE</sequence>
<proteinExistence type="predicted"/>
<accession>A0AAW1IB92</accession>
<evidence type="ECO:0000313" key="1">
    <source>
        <dbReference type="EMBL" id="KAK9686854.1"/>
    </source>
</evidence>
<protein>
    <recommendedName>
        <fullName evidence="3">DDE-1 domain-containing protein</fullName>
    </recommendedName>
</protein>
<keyword evidence="2" id="KW-1185">Reference proteome</keyword>
<evidence type="ECO:0008006" key="3">
    <source>
        <dbReference type="Google" id="ProtNLM"/>
    </source>
</evidence>
<evidence type="ECO:0000313" key="2">
    <source>
        <dbReference type="Proteomes" id="UP001458880"/>
    </source>
</evidence>
<dbReference type="Proteomes" id="UP001458880">
    <property type="component" value="Unassembled WGS sequence"/>
</dbReference>
<dbReference type="EMBL" id="JASPKY010000681">
    <property type="protein sequence ID" value="KAK9686854.1"/>
    <property type="molecule type" value="Genomic_DNA"/>
</dbReference>